<dbReference type="OrthoDB" id="80519at2"/>
<accession>A0A510K277</accession>
<evidence type="ECO:0000313" key="2">
    <source>
        <dbReference type="Proteomes" id="UP000422644"/>
    </source>
</evidence>
<gene>
    <name evidence="1" type="ORF">JMUB3870_1714</name>
</gene>
<dbReference type="Proteomes" id="UP000422644">
    <property type="component" value="Chromosome"/>
</dbReference>
<proteinExistence type="predicted"/>
<dbReference type="AlphaFoldDB" id="A0A510K277"/>
<evidence type="ECO:0000313" key="1">
    <source>
        <dbReference type="EMBL" id="BBM45594.1"/>
    </source>
</evidence>
<organism evidence="1 2">
    <name type="scientific">Leptotrichia trevisanii</name>
    <dbReference type="NCBI Taxonomy" id="109328"/>
    <lineage>
        <taxon>Bacteria</taxon>
        <taxon>Fusobacteriati</taxon>
        <taxon>Fusobacteriota</taxon>
        <taxon>Fusobacteriia</taxon>
        <taxon>Fusobacteriales</taxon>
        <taxon>Leptotrichiaceae</taxon>
        <taxon>Leptotrichia</taxon>
    </lineage>
</organism>
<protein>
    <submittedName>
        <fullName evidence="1">Uncharacterized protein</fullName>
    </submittedName>
</protein>
<dbReference type="RefSeq" id="WP_026747855.1">
    <property type="nucleotide sequence ID" value="NZ_AP019831.1"/>
</dbReference>
<keyword evidence="2" id="KW-1185">Reference proteome</keyword>
<reference evidence="1 2" key="1">
    <citation type="submission" date="2019-07" db="EMBL/GenBank/DDBJ databases">
        <title>Complete Genome Sequence of Leptotrichia trevisanii Strain JMUB3870.</title>
        <authorList>
            <person name="Watanabe S."/>
            <person name="Cui L."/>
        </authorList>
    </citation>
    <scope>NUCLEOTIDE SEQUENCE [LARGE SCALE GENOMIC DNA]</scope>
    <source>
        <strain evidence="1 2">JMUB3870</strain>
    </source>
</reference>
<dbReference type="EMBL" id="AP019831">
    <property type="protein sequence ID" value="BBM45594.1"/>
    <property type="molecule type" value="Genomic_DNA"/>
</dbReference>
<name>A0A510K277_9FUSO</name>
<sequence>MIIKFGYYDDEDFGLTAFPEIESNENEIFENKKINKIKNKDFKKKKKEYTKYLITGIMEDFPDIEIIDIFLPQLEKVETGKLQEAVWDGQAFQHKINKAKVEFEHTIFGVCEEYPLWECKFEEYRKVFEGWKKFLGMEVDLKSEVVLVI</sequence>